<keyword evidence="2" id="KW-1185">Reference proteome</keyword>
<dbReference type="Proteomes" id="UP001055811">
    <property type="component" value="Linkage Group LG01"/>
</dbReference>
<protein>
    <submittedName>
        <fullName evidence="1">Uncharacterized protein</fullName>
    </submittedName>
</protein>
<proteinExistence type="predicted"/>
<evidence type="ECO:0000313" key="1">
    <source>
        <dbReference type="EMBL" id="KAI3788111.1"/>
    </source>
</evidence>
<accession>A0ACB9GYI9</accession>
<gene>
    <name evidence="1" type="ORF">L2E82_00776</name>
</gene>
<organism evidence="1 2">
    <name type="scientific">Cichorium intybus</name>
    <name type="common">Chicory</name>
    <dbReference type="NCBI Taxonomy" id="13427"/>
    <lineage>
        <taxon>Eukaryota</taxon>
        <taxon>Viridiplantae</taxon>
        <taxon>Streptophyta</taxon>
        <taxon>Embryophyta</taxon>
        <taxon>Tracheophyta</taxon>
        <taxon>Spermatophyta</taxon>
        <taxon>Magnoliopsida</taxon>
        <taxon>eudicotyledons</taxon>
        <taxon>Gunneridae</taxon>
        <taxon>Pentapetalae</taxon>
        <taxon>asterids</taxon>
        <taxon>campanulids</taxon>
        <taxon>Asterales</taxon>
        <taxon>Asteraceae</taxon>
        <taxon>Cichorioideae</taxon>
        <taxon>Cichorieae</taxon>
        <taxon>Cichoriinae</taxon>
        <taxon>Cichorium</taxon>
    </lineage>
</organism>
<name>A0ACB9GYI9_CICIN</name>
<sequence>MVVTTLEHPTRVNDLFLVYFRLGVIGEECIQEEELLYVLTKNTQLICYDGFEPSDRMHIAQVLSRLWVRSEQDEQTASEIFY</sequence>
<comment type="caution">
    <text evidence="1">The sequence shown here is derived from an EMBL/GenBank/DDBJ whole genome shotgun (WGS) entry which is preliminary data.</text>
</comment>
<reference evidence="1 2" key="2">
    <citation type="journal article" date="2022" name="Mol. Ecol. Resour.">
        <title>The genomes of chicory, endive, great burdock and yacon provide insights into Asteraceae paleo-polyploidization history and plant inulin production.</title>
        <authorList>
            <person name="Fan W."/>
            <person name="Wang S."/>
            <person name="Wang H."/>
            <person name="Wang A."/>
            <person name="Jiang F."/>
            <person name="Liu H."/>
            <person name="Zhao H."/>
            <person name="Xu D."/>
            <person name="Zhang Y."/>
        </authorList>
    </citation>
    <scope>NUCLEOTIDE SEQUENCE [LARGE SCALE GENOMIC DNA]</scope>
    <source>
        <strain evidence="2">cv. Punajuju</strain>
        <tissue evidence="1">Leaves</tissue>
    </source>
</reference>
<evidence type="ECO:0000313" key="2">
    <source>
        <dbReference type="Proteomes" id="UP001055811"/>
    </source>
</evidence>
<reference evidence="2" key="1">
    <citation type="journal article" date="2022" name="Mol. Ecol. Resour.">
        <title>The genomes of chicory, endive, great burdock and yacon provide insights into Asteraceae palaeo-polyploidization history and plant inulin production.</title>
        <authorList>
            <person name="Fan W."/>
            <person name="Wang S."/>
            <person name="Wang H."/>
            <person name="Wang A."/>
            <person name="Jiang F."/>
            <person name="Liu H."/>
            <person name="Zhao H."/>
            <person name="Xu D."/>
            <person name="Zhang Y."/>
        </authorList>
    </citation>
    <scope>NUCLEOTIDE SEQUENCE [LARGE SCALE GENOMIC DNA]</scope>
    <source>
        <strain evidence="2">cv. Punajuju</strain>
    </source>
</reference>
<dbReference type="EMBL" id="CM042009">
    <property type="protein sequence ID" value="KAI3788111.1"/>
    <property type="molecule type" value="Genomic_DNA"/>
</dbReference>